<feature type="transmembrane region" description="Helical" evidence="15">
    <location>
        <begin position="390"/>
        <end position="409"/>
    </location>
</feature>
<dbReference type="PANTHER" id="PTHR21347:SF0">
    <property type="entry name" value="LIPID SCRAMBLASE CLPTM1L"/>
    <property type="match status" value="1"/>
</dbReference>
<dbReference type="PANTHER" id="PTHR21347">
    <property type="entry name" value="CLEFT LIP AND PALATE ASSOCIATED TRANSMEMBRANE PROTEIN-RELATED"/>
    <property type="match status" value="1"/>
</dbReference>
<comment type="catalytic activity">
    <reaction evidence="7">
        <text>a 1,2-diacyl-sn-glycero-3-phosphocholine(in) = a 1,2-diacyl-sn-glycero-3-phosphocholine(out)</text>
        <dbReference type="Rhea" id="RHEA:38571"/>
        <dbReference type="ChEBI" id="CHEBI:57643"/>
    </reaction>
</comment>
<feature type="transmembrane region" description="Helical" evidence="15">
    <location>
        <begin position="271"/>
        <end position="292"/>
    </location>
</feature>
<dbReference type="GeneID" id="106174239"/>
<dbReference type="RefSeq" id="XP_013411147.1">
    <property type="nucleotide sequence ID" value="XM_013555693.1"/>
</dbReference>
<dbReference type="RefSeq" id="XP_013411143.1">
    <property type="nucleotide sequence ID" value="XM_013555689.1"/>
</dbReference>
<proteinExistence type="inferred from homology"/>
<evidence type="ECO:0000313" key="19">
    <source>
        <dbReference type="RefSeq" id="XP_013411146.1"/>
    </source>
</evidence>
<comment type="function">
    <text evidence="13">Scramblase that mediates the translocation of glucosaminylphosphatidylinositol (alpha-D-GlcN-(1-6)-(1,2-diacyl-sn-glycero-3-phospho)-1D-myo-inositol, GlcN-PI) across the endoplasmic reticulum (ER) membrane, from the cytosolic leaflet to the luminal leaflet of the ER membrane, where it participates in the biosynthesis of glycosylphosphatidylinositol (GPI). GPI is a lipid glycoconjugate involved in post-translational modification of proteins. Can also translocate 1,2-diacyl-sn-glycero-3-phospho-(1D-myo-inositol) (phosphatidylinositol or PI), as well as several other phospholipids (1,2-diacyl-sn-glycero-3-phosphocholine, 1,2-diacyl-sn-glycero-3-phosphoethanolamine), and N-acetylglucosaminylphosphatidylinositol (GlcNAc-PI) in vitro.</text>
</comment>
<keyword evidence="5 15" id="KW-0472">Membrane</keyword>
<evidence type="ECO:0000256" key="1">
    <source>
        <dbReference type="ARBA" id="ARBA00004141"/>
    </source>
</evidence>
<evidence type="ECO:0000256" key="2">
    <source>
        <dbReference type="ARBA" id="ARBA00009310"/>
    </source>
</evidence>
<evidence type="ECO:0000256" key="6">
    <source>
        <dbReference type="ARBA" id="ARBA00024615"/>
    </source>
</evidence>
<comment type="similarity">
    <text evidence="2">Belongs to the CLPTM1 family.</text>
</comment>
<feature type="transmembrane region" description="Helical" evidence="15">
    <location>
        <begin position="415"/>
        <end position="436"/>
    </location>
</feature>
<comment type="subcellular location">
    <subcellularLocation>
        <location evidence="1">Membrane</location>
        <topology evidence="1">Multi-pass membrane protein</topology>
    </subcellularLocation>
</comment>
<evidence type="ECO:0000256" key="8">
    <source>
        <dbReference type="ARBA" id="ARBA00035895"/>
    </source>
</evidence>
<comment type="catalytic activity">
    <reaction evidence="8">
        <text>a 1,2-diacyl-sn-glycero-3-phospho-(1D-myo-inositol)(in) = a 1,2-diacyl-sn-glycero-3-phospho-(1D-myo-inositol)(out)</text>
        <dbReference type="Rhea" id="RHEA:38691"/>
        <dbReference type="ChEBI" id="CHEBI:57880"/>
    </reaction>
</comment>
<evidence type="ECO:0000313" key="17">
    <source>
        <dbReference type="RefSeq" id="XP_013411143.1"/>
    </source>
</evidence>
<accession>A0A1S3JLA1</accession>
<evidence type="ECO:0000256" key="13">
    <source>
        <dbReference type="ARBA" id="ARBA00045827"/>
    </source>
</evidence>
<feature type="transmembrane region" description="Helical" evidence="15">
    <location>
        <begin position="334"/>
        <end position="352"/>
    </location>
</feature>
<evidence type="ECO:0000313" key="18">
    <source>
        <dbReference type="RefSeq" id="XP_013411145.1"/>
    </source>
</evidence>
<dbReference type="STRING" id="7574.A0A1S3JLA1"/>
<dbReference type="GO" id="GO:0012505">
    <property type="term" value="C:endomembrane system"/>
    <property type="evidence" value="ECO:0007669"/>
    <property type="project" value="TreeGrafter"/>
</dbReference>
<dbReference type="Pfam" id="PF05602">
    <property type="entry name" value="CLPTM1"/>
    <property type="match status" value="1"/>
</dbReference>
<evidence type="ECO:0000313" key="16">
    <source>
        <dbReference type="Proteomes" id="UP000085678"/>
    </source>
</evidence>
<comment type="catalytic activity">
    <reaction evidence="6">
        <text>a 1,2-diacyl-sn-glycero-3-phosphoethanolamine(in) = a 1,2-diacyl-sn-glycero-3-phosphoethanolamine(out)</text>
        <dbReference type="Rhea" id="RHEA:38895"/>
        <dbReference type="ChEBI" id="CHEBI:64612"/>
    </reaction>
</comment>
<keyword evidence="4 15" id="KW-1133">Transmembrane helix</keyword>
<gene>
    <name evidence="17 18 19 20" type="primary">LOC106174239</name>
</gene>
<evidence type="ECO:0000313" key="20">
    <source>
        <dbReference type="RefSeq" id="XP_013411147.1"/>
    </source>
</evidence>
<dbReference type="AlphaFoldDB" id="A0A1S3JLA1"/>
<comment type="catalytic activity">
    <reaction evidence="9">
        <text>6-(alpha-D-glucosaminyl)-(1-octadecanoyl,2-(9Z)-octadecenoyl-sn-glycero-3-phospho)-1D-myo-inositol(in) = 6-(alpha-D-glucosaminyl)-(1-octadecanoyl,2-(9Z)-octadecenoyl-sn-glycero-3-phospho)-1D-myo-inositol(out)</text>
        <dbReference type="Rhea" id="RHEA:71495"/>
        <dbReference type="ChEBI" id="CHEBI:190691"/>
    </reaction>
</comment>
<evidence type="ECO:0000256" key="11">
    <source>
        <dbReference type="ARBA" id="ARBA00042320"/>
    </source>
</evidence>
<name>A0A1S3JLA1_LINAN</name>
<reference evidence="17 18" key="1">
    <citation type="submission" date="2025-04" db="UniProtKB">
        <authorList>
            <consortium name="RefSeq"/>
        </authorList>
    </citation>
    <scope>IDENTIFICATION</scope>
    <source>
        <tissue evidence="17 18">Gonads</tissue>
    </source>
</reference>
<evidence type="ECO:0000256" key="14">
    <source>
        <dbReference type="ARBA" id="ARBA00093208"/>
    </source>
</evidence>
<dbReference type="KEGG" id="lak:106174239"/>
<dbReference type="OrthoDB" id="378564at2759"/>
<keyword evidence="16" id="KW-1185">Reference proteome</keyword>
<sequence length="522" mass="60127">MKPSFTFLISGLFLAYVGHSIWTIYGIFFPTPCPPKSNCIKPYLAQKPQLELRIYTSLKETLTSEKNAKLLWKLDDFDPSENIEKTFNVTLPAKTRNNGTLYVHALVCRRGQSPFGPWTVLASSRLTTYAVPKAETFNLMGGAEEALPNTRIVGKTQTHWRKKLTVNVMNDDIAFDRMGIPGEIYKILRVSPNGDYLPLLYIDQLGFRIKDILVVNASSKEMPLTINYFPISVGKLRMWLHLEESMNSLHALGFSEKDTDEVKGIFADTNFYFLALTFIVAAFHLLFDFLAFKNDISYWRNRDTMVGLSGRAVLWRSISTFIIFLYLMDEETSLLVLIPAGIGTIIEMWKVTKAFKVQILWNGWRPTFQLGATSEKEKETAAFDSEAMKYLSYLLYPLCIGGAGYSLIYVPHKSWYSWCIQSLVNGVYAFGFLFMLPQLFVNYKLKSVAHLPWRAFMYKAFNTFIDDIFAFIITMPTAHRLACFRDDLVFVVYLYQRWLYPVDKTRVNEYGQSFEEDEKKSK</sequence>
<protein>
    <recommendedName>
        <fullName evidence="10">Lipid scramblase CLPTM1L</fullName>
    </recommendedName>
    <alternativeName>
        <fullName evidence="12">Cisplatin resistance-related protein 9</fullName>
    </alternativeName>
    <alternativeName>
        <fullName evidence="11">Cleft lip and palate transmembrane protein 1-like protein</fullName>
    </alternativeName>
</protein>
<keyword evidence="3 15" id="KW-0812">Transmembrane</keyword>
<dbReference type="InterPro" id="IPR008429">
    <property type="entry name" value="CLPTM1"/>
</dbReference>
<evidence type="ECO:0000256" key="10">
    <source>
        <dbReference type="ARBA" id="ARBA00040905"/>
    </source>
</evidence>
<dbReference type="Proteomes" id="UP000085678">
    <property type="component" value="Unplaced"/>
</dbReference>
<evidence type="ECO:0000256" key="12">
    <source>
        <dbReference type="ARBA" id="ARBA00043155"/>
    </source>
</evidence>
<evidence type="ECO:0000256" key="9">
    <source>
        <dbReference type="ARBA" id="ARBA00036810"/>
    </source>
</evidence>
<evidence type="ECO:0000256" key="15">
    <source>
        <dbReference type="SAM" id="Phobius"/>
    </source>
</evidence>
<dbReference type="RefSeq" id="XP_013411146.1">
    <property type="nucleotide sequence ID" value="XM_013555692.1"/>
</dbReference>
<evidence type="ECO:0000256" key="5">
    <source>
        <dbReference type="ARBA" id="ARBA00023136"/>
    </source>
</evidence>
<dbReference type="RefSeq" id="XP_013411145.1">
    <property type="nucleotide sequence ID" value="XM_013555691.1"/>
</dbReference>
<organism evidence="16 20">
    <name type="scientific">Lingula anatina</name>
    <name type="common">Brachiopod</name>
    <name type="synonym">Lingula unguis</name>
    <dbReference type="NCBI Taxonomy" id="7574"/>
    <lineage>
        <taxon>Eukaryota</taxon>
        <taxon>Metazoa</taxon>
        <taxon>Spiralia</taxon>
        <taxon>Lophotrochozoa</taxon>
        <taxon>Brachiopoda</taxon>
        <taxon>Linguliformea</taxon>
        <taxon>Lingulata</taxon>
        <taxon>Lingulida</taxon>
        <taxon>Linguloidea</taxon>
        <taxon>Lingulidae</taxon>
        <taxon>Lingula</taxon>
    </lineage>
</organism>
<evidence type="ECO:0000256" key="3">
    <source>
        <dbReference type="ARBA" id="ARBA00022692"/>
    </source>
</evidence>
<comment type="catalytic activity">
    <reaction evidence="14">
        <text>a 6-(alpha-D-glucosaminyl)-1-(1,2-diacyl-sn-glycero-3-phospho)-1D-myo-inositol(in) = a 6-(alpha-D-glucosaminyl)-1-(1,2-diacyl-sn-glycero-3-phospho)-1D-myo-inositol(out)</text>
        <dbReference type="Rhea" id="RHEA:71491"/>
        <dbReference type="ChEBI" id="CHEBI:57997"/>
    </reaction>
</comment>
<feature type="transmembrane region" description="Helical" evidence="15">
    <location>
        <begin position="313"/>
        <end position="328"/>
    </location>
</feature>
<evidence type="ECO:0000256" key="4">
    <source>
        <dbReference type="ARBA" id="ARBA00022989"/>
    </source>
</evidence>
<evidence type="ECO:0000256" key="7">
    <source>
        <dbReference type="ARBA" id="ARBA00024631"/>
    </source>
</evidence>
<dbReference type="GO" id="GO:0016020">
    <property type="term" value="C:membrane"/>
    <property type="evidence" value="ECO:0007669"/>
    <property type="project" value="UniProtKB-SubCell"/>
</dbReference>